<reference evidence="2" key="1">
    <citation type="submission" date="2015-01" db="EMBL/GenBank/DDBJ databases">
        <title>Comparative genome analysis of Bacillus coagulans HM-08, Clostridium butyricum HM-68, Bacillus subtilis HM-66 and Bacillus paralicheniformis BL-09.</title>
        <authorList>
            <person name="Zhang H."/>
        </authorList>
    </citation>
    <scope>NUCLEOTIDE SEQUENCE [LARGE SCALE GENOMIC DNA]</scope>
    <source>
        <strain evidence="2">HM-08</strain>
    </source>
</reference>
<keyword evidence="2" id="KW-1185">Reference proteome</keyword>
<proteinExistence type="predicted"/>
<accession>A0AAN0T439</accession>
<evidence type="ECO:0000313" key="1">
    <source>
        <dbReference type="EMBL" id="AJO22482.1"/>
    </source>
</evidence>
<evidence type="ECO:0000313" key="2">
    <source>
        <dbReference type="Proteomes" id="UP000032024"/>
    </source>
</evidence>
<dbReference type="Proteomes" id="UP000032024">
    <property type="component" value="Chromosome"/>
</dbReference>
<gene>
    <name evidence="1" type="ORF">SB48_HM08orf02675</name>
</gene>
<protein>
    <submittedName>
        <fullName evidence="1">Uncharacterized protein</fullName>
    </submittedName>
</protein>
<sequence length="52" mass="6064">MHTCHFLLLVSYIFSGMDDHTLGTVSLHAVSPLRQTIYAGLTYAFWKNWAYW</sequence>
<name>A0AAN0T439_HEYCO</name>
<dbReference type="EMBL" id="CP010525">
    <property type="protein sequence ID" value="AJO22482.1"/>
    <property type="molecule type" value="Genomic_DNA"/>
</dbReference>
<organism evidence="1 2">
    <name type="scientific">Heyndrickxia coagulans</name>
    <name type="common">Weizmannia coagulans</name>
    <dbReference type="NCBI Taxonomy" id="1398"/>
    <lineage>
        <taxon>Bacteria</taxon>
        <taxon>Bacillati</taxon>
        <taxon>Bacillota</taxon>
        <taxon>Bacilli</taxon>
        <taxon>Bacillales</taxon>
        <taxon>Bacillaceae</taxon>
        <taxon>Heyndrickxia</taxon>
    </lineage>
</organism>
<dbReference type="AlphaFoldDB" id="A0AAN0T439"/>